<evidence type="ECO:0000313" key="1">
    <source>
        <dbReference type="EMBL" id="SDF57092.1"/>
    </source>
</evidence>
<organism evidence="1 2">
    <name type="scientific">Cellulophaga baltica</name>
    <dbReference type="NCBI Taxonomy" id="76594"/>
    <lineage>
        <taxon>Bacteria</taxon>
        <taxon>Pseudomonadati</taxon>
        <taxon>Bacteroidota</taxon>
        <taxon>Flavobacteriia</taxon>
        <taxon>Flavobacteriales</taxon>
        <taxon>Flavobacteriaceae</taxon>
        <taxon>Cellulophaga</taxon>
    </lineage>
</organism>
<evidence type="ECO:0000313" key="2">
    <source>
        <dbReference type="Proteomes" id="UP000182114"/>
    </source>
</evidence>
<protein>
    <submittedName>
        <fullName evidence="1">Uncharacterized protein</fullName>
    </submittedName>
</protein>
<dbReference type="AlphaFoldDB" id="A0A1G7M5Q9"/>
<reference evidence="2" key="1">
    <citation type="submission" date="2016-10" db="EMBL/GenBank/DDBJ databases">
        <authorList>
            <person name="Varghese N."/>
            <person name="Submissions S."/>
        </authorList>
    </citation>
    <scope>NUCLEOTIDE SEQUENCE [LARGE SCALE GENOMIC DNA]</scope>
    <source>
        <strain evidence="2">DSM 24729</strain>
    </source>
</reference>
<name>A0A1G7M5Q9_9FLAO</name>
<dbReference type="Proteomes" id="UP000182114">
    <property type="component" value="Unassembled WGS sequence"/>
</dbReference>
<dbReference type="EMBL" id="FNBD01000031">
    <property type="protein sequence ID" value="SDF57092.1"/>
    <property type="molecule type" value="Genomic_DNA"/>
</dbReference>
<proteinExistence type="predicted"/>
<accession>A0A1G7M5Q9</accession>
<gene>
    <name evidence="1" type="ORF">SAMN04487992_1313</name>
</gene>
<keyword evidence="2" id="KW-1185">Reference proteome</keyword>
<sequence length="259" mass="30326">MKESLKNIFDFLIENRIYNKKLQTRYYSGIVKSQNSQAEKVVSLLYHTANTQSQPKIDNLAEFYKKVYEKPDLLNSFSTFMSVIDPNGTETKNYHGLYTGMKNQKGWGEKTSALFTKSIFHLHNNEYPNELKIWNDAPSDLEKNDLFYLPVDAVIITIFKNIQPKNWNFKSVNKIIGKNYSGTDFEVWDDLWFWGFITQIGTGDGRKMDWNLNKYWTLRESDKNPKMIAEIKGKAEQFLSVLRESTNDNKTYKQYGLKA</sequence>